<evidence type="ECO:0000259" key="1">
    <source>
        <dbReference type="Pfam" id="PF00149"/>
    </source>
</evidence>
<dbReference type="Pfam" id="PF00149">
    <property type="entry name" value="Metallophos"/>
    <property type="match status" value="1"/>
</dbReference>
<comment type="caution">
    <text evidence="2">The sequence shown here is derived from an EMBL/GenBank/DDBJ whole genome shotgun (WGS) entry which is preliminary data.</text>
</comment>
<dbReference type="Proteomes" id="UP000193944">
    <property type="component" value="Unassembled WGS sequence"/>
</dbReference>
<dbReference type="PANTHER" id="PTHR46546:SF4">
    <property type="entry name" value="SHEWANELLA-LIKE PROTEIN PHOSPHATASE 1"/>
    <property type="match status" value="1"/>
</dbReference>
<proteinExistence type="predicted"/>
<reference evidence="2 3" key="1">
    <citation type="submission" date="2016-08" db="EMBL/GenBank/DDBJ databases">
        <title>A Parts List for Fungal Cellulosomes Revealed by Comparative Genomics.</title>
        <authorList>
            <consortium name="DOE Joint Genome Institute"/>
            <person name="Haitjema C.H."/>
            <person name="Gilmore S.P."/>
            <person name="Henske J.K."/>
            <person name="Solomon K.V."/>
            <person name="De Groot R."/>
            <person name="Kuo A."/>
            <person name="Mondo S.J."/>
            <person name="Salamov A.A."/>
            <person name="Labutti K."/>
            <person name="Zhao Z."/>
            <person name="Chiniquy J."/>
            <person name="Barry K."/>
            <person name="Brewer H.M."/>
            <person name="Purvine S.O."/>
            <person name="Wright A.T."/>
            <person name="Boxma B."/>
            <person name="Van Alen T."/>
            <person name="Hackstein J.H."/>
            <person name="Baker S.E."/>
            <person name="Grigoriev I.V."/>
            <person name="O'Malley M.A."/>
        </authorList>
    </citation>
    <scope>NUCLEOTIDE SEQUENCE [LARGE SCALE GENOMIC DNA]</scope>
    <source>
        <strain evidence="2 3">S4</strain>
    </source>
</reference>
<sequence>MHFPRKRYEYKRIVAVGDIHGDYDRLVSILRHAKLIDRKNNWIGTDSILVQIGDLTDRGFDFKEVIDLLMKLREQARKRGGIVYMLLGNHEINDMQGSYYGIPKSDFDKFGGYLEREKALSKEGKYGELLRNDMNVTMIIDDNIFVHAALKYKYAQMGIEEINKRAKDILYNAPSFDVLLNDYYEKNMTHPLYADPIFDQNDGILWSRFYIDAPEEEICEDVEKVLKLTKAKRIIVGHNIQEYGKINTKCQDKLILIDIALSKYIGNYFGYVEILNNKKEIWARYQ</sequence>
<organism evidence="2 3">
    <name type="scientific">Anaeromyces robustus</name>
    <dbReference type="NCBI Taxonomy" id="1754192"/>
    <lineage>
        <taxon>Eukaryota</taxon>
        <taxon>Fungi</taxon>
        <taxon>Fungi incertae sedis</taxon>
        <taxon>Chytridiomycota</taxon>
        <taxon>Chytridiomycota incertae sedis</taxon>
        <taxon>Neocallimastigomycetes</taxon>
        <taxon>Neocallimastigales</taxon>
        <taxon>Neocallimastigaceae</taxon>
        <taxon>Anaeromyces</taxon>
    </lineage>
</organism>
<accession>A0A1Y1X364</accession>
<dbReference type="InterPro" id="IPR004843">
    <property type="entry name" value="Calcineurin-like_PHP"/>
</dbReference>
<protein>
    <submittedName>
        <fullName evidence="2">Metallo-dependent phosphatase</fullName>
    </submittedName>
</protein>
<dbReference type="SUPFAM" id="SSF56300">
    <property type="entry name" value="Metallo-dependent phosphatases"/>
    <property type="match status" value="1"/>
</dbReference>
<dbReference type="STRING" id="1754192.A0A1Y1X364"/>
<gene>
    <name evidence="2" type="ORF">BCR32DRAFT_233504</name>
</gene>
<dbReference type="InterPro" id="IPR029052">
    <property type="entry name" value="Metallo-depent_PP-like"/>
</dbReference>
<dbReference type="OrthoDB" id="5976022at2759"/>
<name>A0A1Y1X364_9FUNG</name>
<feature type="domain" description="Calcineurin-like phosphoesterase" evidence="1">
    <location>
        <begin position="12"/>
        <end position="238"/>
    </location>
</feature>
<dbReference type="EMBL" id="MCFG01000151">
    <property type="protein sequence ID" value="ORX80241.1"/>
    <property type="molecule type" value="Genomic_DNA"/>
</dbReference>
<evidence type="ECO:0000313" key="2">
    <source>
        <dbReference type="EMBL" id="ORX80241.1"/>
    </source>
</evidence>
<dbReference type="PANTHER" id="PTHR46546">
    <property type="entry name" value="SHEWANELLA-LIKE PROTEIN PHOSPHATASE 1"/>
    <property type="match status" value="1"/>
</dbReference>
<evidence type="ECO:0000313" key="3">
    <source>
        <dbReference type="Proteomes" id="UP000193944"/>
    </source>
</evidence>
<dbReference type="AlphaFoldDB" id="A0A1Y1X364"/>
<reference evidence="2 3" key="2">
    <citation type="submission" date="2016-08" db="EMBL/GenBank/DDBJ databases">
        <title>Pervasive Adenine N6-methylation of Active Genes in Fungi.</title>
        <authorList>
            <consortium name="DOE Joint Genome Institute"/>
            <person name="Mondo S.J."/>
            <person name="Dannebaum R.O."/>
            <person name="Kuo R.C."/>
            <person name="Labutti K."/>
            <person name="Haridas S."/>
            <person name="Kuo A."/>
            <person name="Salamov A."/>
            <person name="Ahrendt S.R."/>
            <person name="Lipzen A."/>
            <person name="Sullivan W."/>
            <person name="Andreopoulos W.B."/>
            <person name="Clum A."/>
            <person name="Lindquist E."/>
            <person name="Daum C."/>
            <person name="Ramamoorthy G.K."/>
            <person name="Gryganskyi A."/>
            <person name="Culley D."/>
            <person name="Magnuson J.K."/>
            <person name="James T.Y."/>
            <person name="O'Malley M.A."/>
            <person name="Stajich J.E."/>
            <person name="Spatafora J.W."/>
            <person name="Visel A."/>
            <person name="Grigoriev I.V."/>
        </authorList>
    </citation>
    <scope>NUCLEOTIDE SEQUENCE [LARGE SCALE GENOMIC DNA]</scope>
    <source>
        <strain evidence="2 3">S4</strain>
    </source>
</reference>
<dbReference type="GO" id="GO:0016787">
    <property type="term" value="F:hydrolase activity"/>
    <property type="evidence" value="ECO:0007669"/>
    <property type="project" value="InterPro"/>
</dbReference>
<keyword evidence="3" id="KW-1185">Reference proteome</keyword>
<dbReference type="Gene3D" id="3.60.21.10">
    <property type="match status" value="1"/>
</dbReference>